<keyword evidence="2" id="KW-1185">Reference proteome</keyword>
<sequence length="92" mass="10541">MITPSKSKTPSNDADTNDSIIIQNKKLRNDDSRTNAKNAEKTNKTTYKDGKAAAKHQETIIHGTKNDHTIEIEGTIKRRRYKRQHHNTNREA</sequence>
<dbReference type="Proteomes" id="UP000789920">
    <property type="component" value="Unassembled WGS sequence"/>
</dbReference>
<gene>
    <name evidence="1" type="ORF">RPERSI_LOCUS13217</name>
</gene>
<proteinExistence type="predicted"/>
<evidence type="ECO:0000313" key="2">
    <source>
        <dbReference type="Proteomes" id="UP000789920"/>
    </source>
</evidence>
<protein>
    <submittedName>
        <fullName evidence="1">12258_t:CDS:1</fullName>
    </submittedName>
</protein>
<name>A0ACA9Q852_9GLOM</name>
<evidence type="ECO:0000313" key="1">
    <source>
        <dbReference type="EMBL" id="CAG8741679.1"/>
    </source>
</evidence>
<organism evidence="1 2">
    <name type="scientific">Racocetra persica</name>
    <dbReference type="NCBI Taxonomy" id="160502"/>
    <lineage>
        <taxon>Eukaryota</taxon>
        <taxon>Fungi</taxon>
        <taxon>Fungi incertae sedis</taxon>
        <taxon>Mucoromycota</taxon>
        <taxon>Glomeromycotina</taxon>
        <taxon>Glomeromycetes</taxon>
        <taxon>Diversisporales</taxon>
        <taxon>Gigasporaceae</taxon>
        <taxon>Racocetra</taxon>
    </lineage>
</organism>
<reference evidence="1" key="1">
    <citation type="submission" date="2021-06" db="EMBL/GenBank/DDBJ databases">
        <authorList>
            <person name="Kallberg Y."/>
            <person name="Tangrot J."/>
            <person name="Rosling A."/>
        </authorList>
    </citation>
    <scope>NUCLEOTIDE SEQUENCE</scope>
    <source>
        <strain evidence="1">MA461A</strain>
    </source>
</reference>
<accession>A0ACA9Q852</accession>
<dbReference type="EMBL" id="CAJVQC010029090">
    <property type="protein sequence ID" value="CAG8741679.1"/>
    <property type="molecule type" value="Genomic_DNA"/>
</dbReference>
<comment type="caution">
    <text evidence="1">The sequence shown here is derived from an EMBL/GenBank/DDBJ whole genome shotgun (WGS) entry which is preliminary data.</text>
</comment>
<feature type="non-terminal residue" evidence="1">
    <location>
        <position position="92"/>
    </location>
</feature>